<name>A0A813TDU6_9BILA</name>
<organism evidence="2 10">
    <name type="scientific">Rotaria sordida</name>
    <dbReference type="NCBI Taxonomy" id="392033"/>
    <lineage>
        <taxon>Eukaryota</taxon>
        <taxon>Metazoa</taxon>
        <taxon>Spiralia</taxon>
        <taxon>Gnathifera</taxon>
        <taxon>Rotifera</taxon>
        <taxon>Eurotatoria</taxon>
        <taxon>Bdelloidea</taxon>
        <taxon>Philodinida</taxon>
        <taxon>Philodinidae</taxon>
        <taxon>Rotaria</taxon>
    </lineage>
</organism>
<dbReference type="EMBL" id="CAJNOH010000111">
    <property type="protein sequence ID" value="CAF0877584.1"/>
    <property type="molecule type" value="Genomic_DNA"/>
</dbReference>
<dbReference type="EMBL" id="CAJNOT010000059">
    <property type="protein sequence ID" value="CAF0810194.1"/>
    <property type="molecule type" value="Genomic_DNA"/>
</dbReference>
<reference evidence="2" key="1">
    <citation type="submission" date="2021-02" db="EMBL/GenBank/DDBJ databases">
        <authorList>
            <person name="Nowell W R."/>
        </authorList>
    </citation>
    <scope>NUCLEOTIDE SEQUENCE</scope>
</reference>
<evidence type="ECO:0000313" key="9">
    <source>
        <dbReference type="EMBL" id="CAF3726415.1"/>
    </source>
</evidence>
<dbReference type="EMBL" id="CAJOAX010001558">
    <property type="protein sequence ID" value="CAF3726415.1"/>
    <property type="molecule type" value="Genomic_DNA"/>
</dbReference>
<dbReference type="Proteomes" id="UP000663836">
    <property type="component" value="Unassembled WGS sequence"/>
</dbReference>
<dbReference type="EMBL" id="CAJNOL010000135">
    <property type="protein sequence ID" value="CAF0875961.1"/>
    <property type="molecule type" value="Genomic_DNA"/>
</dbReference>
<keyword evidence="11" id="KW-1185">Reference proteome</keyword>
<sequence length="74" mass="8536">MNNNTNNNVSRSKEIEEKITSLNESFHATTDSVNRLQQTCANLLLDNTKHYQLDVLNRLDGIDKRLENFNNDSI</sequence>
<dbReference type="Proteomes" id="UP000663854">
    <property type="component" value="Unassembled WGS sequence"/>
</dbReference>
<evidence type="ECO:0000313" key="4">
    <source>
        <dbReference type="EMBL" id="CAF0875961.1"/>
    </source>
</evidence>
<dbReference type="AlphaFoldDB" id="A0A813TDU6"/>
<dbReference type="EMBL" id="CAJOBE010000070">
    <property type="protein sequence ID" value="CAF3559209.1"/>
    <property type="molecule type" value="Genomic_DNA"/>
</dbReference>
<dbReference type="EMBL" id="CAJNOO010000058">
    <property type="protein sequence ID" value="CAF0776418.1"/>
    <property type="molecule type" value="Genomic_DNA"/>
</dbReference>
<dbReference type="Proteomes" id="UP000663874">
    <property type="component" value="Unassembled WGS sequence"/>
</dbReference>
<evidence type="ECO:0000313" key="10">
    <source>
        <dbReference type="Proteomes" id="UP000663864"/>
    </source>
</evidence>
<accession>A0A813TDU6</accession>
<evidence type="ECO:0000313" key="8">
    <source>
        <dbReference type="EMBL" id="CAF3559209.1"/>
    </source>
</evidence>
<dbReference type="Proteomes" id="UP000663864">
    <property type="component" value="Unassembled WGS sequence"/>
</dbReference>
<dbReference type="Proteomes" id="UP000663823">
    <property type="component" value="Unassembled WGS sequence"/>
</dbReference>
<evidence type="ECO:0000313" key="7">
    <source>
        <dbReference type="EMBL" id="CAF3539393.1"/>
    </source>
</evidence>
<dbReference type="Proteomes" id="UP000663889">
    <property type="component" value="Unassembled WGS sequence"/>
</dbReference>
<evidence type="ECO:0000313" key="1">
    <source>
        <dbReference type="EMBL" id="CAF0776418.1"/>
    </source>
</evidence>
<protein>
    <submittedName>
        <fullName evidence="2">Uncharacterized protein</fullName>
    </submittedName>
</protein>
<evidence type="ECO:0000313" key="5">
    <source>
        <dbReference type="EMBL" id="CAF0877584.1"/>
    </source>
</evidence>
<proteinExistence type="predicted"/>
<dbReference type="EMBL" id="CAJOBD010000023">
    <property type="protein sequence ID" value="CAF3539393.1"/>
    <property type="molecule type" value="Genomic_DNA"/>
</dbReference>
<dbReference type="OrthoDB" id="9990554at2759"/>
<dbReference type="EMBL" id="CAJNOL010000134">
    <property type="protein sequence ID" value="CAF0875072.1"/>
    <property type="molecule type" value="Genomic_DNA"/>
</dbReference>
<evidence type="ECO:0000313" key="11">
    <source>
        <dbReference type="Proteomes" id="UP000663870"/>
    </source>
</evidence>
<evidence type="ECO:0000313" key="3">
    <source>
        <dbReference type="EMBL" id="CAF0875072.1"/>
    </source>
</evidence>
<evidence type="ECO:0000313" key="6">
    <source>
        <dbReference type="EMBL" id="CAF0927059.1"/>
    </source>
</evidence>
<comment type="caution">
    <text evidence="2">The sequence shown here is derived from an EMBL/GenBank/DDBJ whole genome shotgun (WGS) entry which is preliminary data.</text>
</comment>
<dbReference type="Proteomes" id="UP000663882">
    <property type="component" value="Unassembled WGS sequence"/>
</dbReference>
<gene>
    <name evidence="8" type="ORF">FNK824_LOCUS1361</name>
    <name evidence="7" type="ORF">JBS370_LOCUS778</name>
    <name evidence="3" type="ORF">JXQ802_LOCUS7867</name>
    <name evidence="4" type="ORF">JXQ802_LOCUS7909</name>
    <name evidence="9" type="ORF">OTI717_LOCUS14159</name>
    <name evidence="5" type="ORF">PYM288_LOCUS8375</name>
    <name evidence="1" type="ORF">RFH988_LOCUS2651</name>
    <name evidence="6" type="ORF">SEV965_LOCUS6967</name>
    <name evidence="2" type="ORF">ZHD862_LOCUS2871</name>
</gene>
<dbReference type="Proteomes" id="UP000663870">
    <property type="component" value="Unassembled WGS sequence"/>
</dbReference>
<evidence type="ECO:0000313" key="2">
    <source>
        <dbReference type="EMBL" id="CAF0810194.1"/>
    </source>
</evidence>
<dbReference type="EMBL" id="CAJNOU010000236">
    <property type="protein sequence ID" value="CAF0927059.1"/>
    <property type="molecule type" value="Genomic_DNA"/>
</dbReference>